<dbReference type="EMBL" id="MCFL01000038">
    <property type="protein sequence ID" value="ORZ33102.1"/>
    <property type="molecule type" value="Genomic_DNA"/>
</dbReference>
<comment type="caution">
    <text evidence="1">The sequence shown here is derived from an EMBL/GenBank/DDBJ whole genome shotgun (WGS) entry which is preliminary data.</text>
</comment>
<keyword evidence="2" id="KW-1185">Reference proteome</keyword>
<organism evidence="1 2">
    <name type="scientific">Catenaria anguillulae PL171</name>
    <dbReference type="NCBI Taxonomy" id="765915"/>
    <lineage>
        <taxon>Eukaryota</taxon>
        <taxon>Fungi</taxon>
        <taxon>Fungi incertae sedis</taxon>
        <taxon>Blastocladiomycota</taxon>
        <taxon>Blastocladiomycetes</taxon>
        <taxon>Blastocladiales</taxon>
        <taxon>Catenariaceae</taxon>
        <taxon>Catenaria</taxon>
    </lineage>
</organism>
<reference evidence="1 2" key="1">
    <citation type="submission" date="2016-07" db="EMBL/GenBank/DDBJ databases">
        <title>Pervasive Adenine N6-methylation of Active Genes in Fungi.</title>
        <authorList>
            <consortium name="DOE Joint Genome Institute"/>
            <person name="Mondo S.J."/>
            <person name="Dannebaum R.O."/>
            <person name="Kuo R.C."/>
            <person name="Labutti K."/>
            <person name="Haridas S."/>
            <person name="Kuo A."/>
            <person name="Salamov A."/>
            <person name="Ahrendt S.R."/>
            <person name="Lipzen A."/>
            <person name="Sullivan W."/>
            <person name="Andreopoulos W.B."/>
            <person name="Clum A."/>
            <person name="Lindquist E."/>
            <person name="Daum C."/>
            <person name="Ramamoorthy G.K."/>
            <person name="Gryganskyi A."/>
            <person name="Culley D."/>
            <person name="Magnuson J.K."/>
            <person name="James T.Y."/>
            <person name="O'Malley M.A."/>
            <person name="Stajich J.E."/>
            <person name="Spatafora J.W."/>
            <person name="Visel A."/>
            <person name="Grigoriev I.V."/>
        </authorList>
    </citation>
    <scope>NUCLEOTIDE SEQUENCE [LARGE SCALE GENOMIC DNA]</scope>
    <source>
        <strain evidence="1 2">PL171</strain>
    </source>
</reference>
<accession>A0A1Y2HJ44</accession>
<sequence>MLGLHMVGVTVAVPLDSAIRVFQFALLATAGNAQPLLDMRRDRRPACIPSIFSSPCSADEFPVPTVDQLTRGSSAIRLSFRSRLYTRNSQYNSDYVIIYRNRQLHYPNSSASTSKAPVCDTRTIERRRIRESLDGTEQNHGFKVPQDE</sequence>
<evidence type="ECO:0000313" key="1">
    <source>
        <dbReference type="EMBL" id="ORZ33102.1"/>
    </source>
</evidence>
<proteinExistence type="predicted"/>
<gene>
    <name evidence="1" type="ORF">BCR44DRAFT_35904</name>
</gene>
<dbReference type="AlphaFoldDB" id="A0A1Y2HJ44"/>
<name>A0A1Y2HJ44_9FUNG</name>
<dbReference type="Proteomes" id="UP000193411">
    <property type="component" value="Unassembled WGS sequence"/>
</dbReference>
<evidence type="ECO:0000313" key="2">
    <source>
        <dbReference type="Proteomes" id="UP000193411"/>
    </source>
</evidence>
<protein>
    <submittedName>
        <fullName evidence="1">Uncharacterized protein</fullName>
    </submittedName>
</protein>